<dbReference type="Pfam" id="PF22701">
    <property type="entry name" value="Mala_s_1-like"/>
    <property type="match status" value="1"/>
</dbReference>
<keyword evidence="2" id="KW-1185">Reference proteome</keyword>
<dbReference type="AlphaFoldDB" id="A0A8H7ADC1"/>
<accession>A0A8H7ADC1</accession>
<dbReference type="Proteomes" id="UP000606974">
    <property type="component" value="Unassembled WGS sequence"/>
</dbReference>
<dbReference type="InterPro" id="IPR054550">
    <property type="entry name" value="Mala_s_1-like"/>
</dbReference>
<dbReference type="SUPFAM" id="SSF101898">
    <property type="entry name" value="NHL repeat"/>
    <property type="match status" value="1"/>
</dbReference>
<protein>
    <submittedName>
        <fullName evidence="1">Core trichothecene cluster (CTC) protein 14</fullName>
    </submittedName>
</protein>
<evidence type="ECO:0000313" key="2">
    <source>
        <dbReference type="Proteomes" id="UP000606974"/>
    </source>
</evidence>
<name>A0A8H7ADC1_9EURO</name>
<reference evidence="1" key="1">
    <citation type="submission" date="2020-02" db="EMBL/GenBank/DDBJ databases">
        <authorList>
            <person name="Palmer J.M."/>
        </authorList>
    </citation>
    <scope>NUCLEOTIDE SEQUENCE</scope>
    <source>
        <strain evidence="1">EPUS1.4</strain>
        <tissue evidence="1">Thallus</tissue>
    </source>
</reference>
<comment type="caution">
    <text evidence="1">The sequence shown here is derived from an EMBL/GenBank/DDBJ whole genome shotgun (WGS) entry which is preliminary data.</text>
</comment>
<dbReference type="OrthoDB" id="4434395at2759"/>
<proteinExistence type="predicted"/>
<dbReference type="CDD" id="cd12811">
    <property type="entry name" value="MALA"/>
    <property type="match status" value="1"/>
</dbReference>
<gene>
    <name evidence="1" type="primary">TRI14</name>
    <name evidence="1" type="ORF">GJ744_001466</name>
</gene>
<dbReference type="EMBL" id="JAACFV010000120">
    <property type="protein sequence ID" value="KAF7505012.1"/>
    <property type="molecule type" value="Genomic_DNA"/>
</dbReference>
<organism evidence="1 2">
    <name type="scientific">Endocarpon pusillum</name>
    <dbReference type="NCBI Taxonomy" id="364733"/>
    <lineage>
        <taxon>Eukaryota</taxon>
        <taxon>Fungi</taxon>
        <taxon>Dikarya</taxon>
        <taxon>Ascomycota</taxon>
        <taxon>Pezizomycotina</taxon>
        <taxon>Eurotiomycetes</taxon>
        <taxon>Chaetothyriomycetidae</taxon>
        <taxon>Verrucariales</taxon>
        <taxon>Verrucariaceae</taxon>
        <taxon>Endocarpon</taxon>
    </lineage>
</organism>
<sequence>MRLSLDLVLAPGILFAPQAPIASREHRTCPPLPAGDLTLRQYQLYPANLIWDQKRCVAYVSDLYNATLSIFDPYQSKILDVISFPGLSHPGESVENQLHASGLVLRPYSDTLEILIDNGAAFSSFGNNVSGPDYLFTMDLNTKQLLSQTNLTVATQGLYGGYSDTVAADDGNTYVVGVYTSNILRVTPSGDVSTFYVQEPVDPPRKYGYTGLALVGNSLIADDNVAGQLVKFDVRASQGTPVVIPQTPYHNFTTAYIMTLPDRYNNTILLVAENFAGTQYPWGGVAVWRSKDTQWDSAEYLGFIPSRVAKSFASSPRQMTDRIYLVAVYVDGPTIYFAGNTTDFIVQDITDAVDALVQ</sequence>
<evidence type="ECO:0000313" key="1">
    <source>
        <dbReference type="EMBL" id="KAF7505012.1"/>
    </source>
</evidence>